<dbReference type="Pfam" id="PF13181">
    <property type="entry name" value="TPR_8"/>
    <property type="match status" value="1"/>
</dbReference>
<dbReference type="eggNOG" id="COG0457">
    <property type="taxonomic scope" value="Bacteria"/>
</dbReference>
<proteinExistence type="predicted"/>
<dbReference type="HOGENOM" id="CLU_1466981_0_0_10"/>
<dbReference type="STRING" id="331678.Cphamn1_1003"/>
<name>B3EQ13_CHLPB</name>
<dbReference type="OrthoDB" id="594666at2"/>
<keyword evidence="1" id="KW-0802">TPR repeat</keyword>
<dbReference type="InterPro" id="IPR011990">
    <property type="entry name" value="TPR-like_helical_dom_sf"/>
</dbReference>
<evidence type="ECO:0000256" key="2">
    <source>
        <dbReference type="SAM" id="MobiDB-lite"/>
    </source>
</evidence>
<evidence type="ECO:0000313" key="3">
    <source>
        <dbReference type="EMBL" id="ACE03945.1"/>
    </source>
</evidence>
<dbReference type="EMBL" id="CP001101">
    <property type="protein sequence ID" value="ACE03945.1"/>
    <property type="molecule type" value="Genomic_DNA"/>
</dbReference>
<feature type="repeat" description="TPR" evidence="1">
    <location>
        <begin position="136"/>
        <end position="169"/>
    </location>
</feature>
<protein>
    <submittedName>
        <fullName evidence="3">Uncharacterized protein</fullName>
    </submittedName>
</protein>
<feature type="compositionally biased region" description="Polar residues" evidence="2">
    <location>
        <begin position="113"/>
        <end position="128"/>
    </location>
</feature>
<accession>B3EQ13</accession>
<dbReference type="AlphaFoldDB" id="B3EQ13"/>
<dbReference type="PROSITE" id="PS50005">
    <property type="entry name" value="TPR"/>
    <property type="match status" value="1"/>
</dbReference>
<feature type="region of interest" description="Disordered" evidence="2">
    <location>
        <begin position="112"/>
        <end position="134"/>
    </location>
</feature>
<dbReference type="KEGG" id="cpb:Cphamn1_1003"/>
<evidence type="ECO:0000256" key="1">
    <source>
        <dbReference type="PROSITE-ProRule" id="PRU00339"/>
    </source>
</evidence>
<dbReference type="SUPFAM" id="SSF48452">
    <property type="entry name" value="TPR-like"/>
    <property type="match status" value="1"/>
</dbReference>
<dbReference type="Gene3D" id="1.25.40.10">
    <property type="entry name" value="Tetratricopeptide repeat domain"/>
    <property type="match status" value="1"/>
</dbReference>
<organism evidence="3">
    <name type="scientific">Chlorobium phaeobacteroides (strain BS1)</name>
    <dbReference type="NCBI Taxonomy" id="331678"/>
    <lineage>
        <taxon>Bacteria</taxon>
        <taxon>Pseudomonadati</taxon>
        <taxon>Chlorobiota</taxon>
        <taxon>Chlorobiia</taxon>
        <taxon>Chlorobiales</taxon>
        <taxon>Chlorobiaceae</taxon>
        <taxon>Chlorobium/Pelodictyon group</taxon>
        <taxon>Chlorobium</taxon>
    </lineage>
</organism>
<gene>
    <name evidence="3" type="ordered locus">Cphamn1_1003</name>
</gene>
<dbReference type="InterPro" id="IPR019734">
    <property type="entry name" value="TPR_rpt"/>
</dbReference>
<reference evidence="3" key="1">
    <citation type="submission" date="2008-06" db="EMBL/GenBank/DDBJ databases">
        <title>Complete sequence of Chlorobium phaeobacteroides BS1.</title>
        <authorList>
            <consortium name="US DOE Joint Genome Institute"/>
            <person name="Lucas S."/>
            <person name="Copeland A."/>
            <person name="Lapidus A."/>
            <person name="Glavina del Rio T."/>
            <person name="Dalin E."/>
            <person name="Tice H."/>
            <person name="Bruce D."/>
            <person name="Goodwin L."/>
            <person name="Pitluck S."/>
            <person name="Schmutz J."/>
            <person name="Larimer F."/>
            <person name="Land M."/>
            <person name="Hauser L."/>
            <person name="Kyrpides N."/>
            <person name="Ovchinnikova G."/>
            <person name="Li T."/>
            <person name="Liu Z."/>
            <person name="Zhao F."/>
            <person name="Overmann J."/>
            <person name="Bryant D.A."/>
            <person name="Richardson P."/>
        </authorList>
    </citation>
    <scope>NUCLEOTIDE SEQUENCE [LARGE SCALE GENOMIC DNA]</scope>
    <source>
        <strain evidence="3">BS1</strain>
    </source>
</reference>
<sequence>MITDPHLFFADISLDLTRGEYLAGMQKLETQGALFQDFYTFNLLHARALKGLGRFQEAKQALKACCRIEPHNQVAWKELLEVHFLLLRSPEDDFTSELEELSLALACFEPPTVSETSDPTPLQEQKQPFSDEESIPVPTETLAALFSEQGAYKKAIRIYTDLIQLNPSNADVYKNEISSLLDKL</sequence>